<proteinExistence type="predicted"/>
<dbReference type="OrthoDB" id="10441133at2759"/>
<evidence type="ECO:0000313" key="2">
    <source>
        <dbReference type="EMBL" id="EFJ02826.1"/>
    </source>
</evidence>
<accession>D8PMU7</accession>
<dbReference type="HOGENOM" id="CLU_2672503_0_0_1"/>
<evidence type="ECO:0000256" key="1">
    <source>
        <dbReference type="SAM" id="Coils"/>
    </source>
</evidence>
<evidence type="ECO:0000313" key="3">
    <source>
        <dbReference type="Proteomes" id="UP000007431"/>
    </source>
</evidence>
<name>D8PMU7_SCHCM</name>
<dbReference type="KEGG" id="scm:SCHCO_02620680"/>
<keyword evidence="3" id="KW-1185">Reference proteome</keyword>
<dbReference type="GeneID" id="9594966"/>
<feature type="coiled-coil region" evidence="1">
    <location>
        <begin position="19"/>
        <end position="67"/>
    </location>
</feature>
<dbReference type="EMBL" id="GL377302">
    <property type="protein sequence ID" value="EFJ02826.1"/>
    <property type="molecule type" value="Genomic_DNA"/>
</dbReference>
<reference evidence="2 3" key="1">
    <citation type="journal article" date="2010" name="Nat. Biotechnol.">
        <title>Genome sequence of the model mushroom Schizophyllum commune.</title>
        <authorList>
            <person name="Ohm R.A."/>
            <person name="de Jong J.F."/>
            <person name="Lugones L.G."/>
            <person name="Aerts A."/>
            <person name="Kothe E."/>
            <person name="Stajich J.E."/>
            <person name="de Vries R.P."/>
            <person name="Record E."/>
            <person name="Levasseur A."/>
            <person name="Baker S.E."/>
            <person name="Bartholomew K.A."/>
            <person name="Coutinho P.M."/>
            <person name="Erdmann S."/>
            <person name="Fowler T.J."/>
            <person name="Gathman A.C."/>
            <person name="Lombard V."/>
            <person name="Henrissat B."/>
            <person name="Knabe N."/>
            <person name="Kuees U."/>
            <person name="Lilly W.W."/>
            <person name="Lindquist E."/>
            <person name="Lucas S."/>
            <person name="Magnuson J.K."/>
            <person name="Piumi F."/>
            <person name="Raudaskoski M."/>
            <person name="Salamov A."/>
            <person name="Schmutz J."/>
            <person name="Schwarze F.W.M.R."/>
            <person name="vanKuyk P.A."/>
            <person name="Horton J.S."/>
            <person name="Grigoriev I.V."/>
            <person name="Woesten H.A.B."/>
        </authorList>
    </citation>
    <scope>NUCLEOTIDE SEQUENCE [LARGE SCALE GENOMIC DNA]</scope>
    <source>
        <strain evidence="3">H4-8 / FGSC 9210</strain>
    </source>
</reference>
<gene>
    <name evidence="2" type="ORF">SCHCODRAFT_102238</name>
</gene>
<dbReference type="InParanoid" id="D8PMU7"/>
<dbReference type="VEuPathDB" id="FungiDB:SCHCODRAFT_02620680"/>
<keyword evidence="1" id="KW-0175">Coiled coil</keyword>
<feature type="non-terminal residue" evidence="2">
    <location>
        <position position="75"/>
    </location>
</feature>
<dbReference type="Proteomes" id="UP000007431">
    <property type="component" value="Unassembled WGS sequence"/>
</dbReference>
<sequence length="75" mass="8804">MNAAKKAKRLQKQAGTTALARLLEKEKRLEAQGERLRKQNEILLAKLKEQEARNEQLAEEADEMIRRGIRMLQRY</sequence>
<organism evidence="3">
    <name type="scientific">Schizophyllum commune (strain H4-8 / FGSC 9210)</name>
    <name type="common">Split gill fungus</name>
    <dbReference type="NCBI Taxonomy" id="578458"/>
    <lineage>
        <taxon>Eukaryota</taxon>
        <taxon>Fungi</taxon>
        <taxon>Dikarya</taxon>
        <taxon>Basidiomycota</taxon>
        <taxon>Agaricomycotina</taxon>
        <taxon>Agaricomycetes</taxon>
        <taxon>Agaricomycetidae</taxon>
        <taxon>Agaricales</taxon>
        <taxon>Schizophyllaceae</taxon>
        <taxon>Schizophyllum</taxon>
    </lineage>
</organism>
<protein>
    <submittedName>
        <fullName evidence="2">Uncharacterized protein</fullName>
    </submittedName>
</protein>
<dbReference type="AlphaFoldDB" id="D8PMU7"/>